<evidence type="ECO:0000256" key="8">
    <source>
        <dbReference type="ARBA" id="ARBA00024235"/>
    </source>
</evidence>
<keyword evidence="3 10" id="KW-0812">Transmembrane</keyword>
<keyword evidence="6" id="KW-0143">Chaperone</keyword>
<evidence type="ECO:0000256" key="5">
    <source>
        <dbReference type="ARBA" id="ARBA00023136"/>
    </source>
</evidence>
<evidence type="ECO:0000256" key="3">
    <source>
        <dbReference type="ARBA" id="ARBA00022692"/>
    </source>
</evidence>
<feature type="region of interest" description="Disordered" evidence="9">
    <location>
        <begin position="232"/>
        <end position="272"/>
    </location>
</feature>
<keyword evidence="13" id="KW-1185">Reference proteome</keyword>
<evidence type="ECO:0000259" key="11">
    <source>
        <dbReference type="Pfam" id="PF09976"/>
    </source>
</evidence>
<comment type="similarity">
    <text evidence="7">Belongs to the YfgM family.</text>
</comment>
<comment type="caution">
    <text evidence="12">The sequence shown here is derived from an EMBL/GenBank/DDBJ whole genome shotgun (WGS) entry which is preliminary data.</text>
</comment>
<dbReference type="AlphaFoldDB" id="A0A0W0VSP4"/>
<evidence type="ECO:0000313" key="13">
    <source>
        <dbReference type="Proteomes" id="UP000054869"/>
    </source>
</evidence>
<accession>A0A0W0VSP4</accession>
<comment type="subcellular location">
    <subcellularLocation>
        <location evidence="1">Cell membrane</location>
        <topology evidence="1">Single-pass type II membrane protein</topology>
    </subcellularLocation>
</comment>
<evidence type="ECO:0000313" key="12">
    <source>
        <dbReference type="EMBL" id="KTD23096.1"/>
    </source>
</evidence>
<evidence type="ECO:0000256" key="9">
    <source>
        <dbReference type="SAM" id="MobiDB-lite"/>
    </source>
</evidence>
<sequence>MSMYMTEEEQLEAIKKWWQKYNTVITVILSLILLVVAGYKYWTWHQYKISSQASNAYEQMMIAFSNQDNKRVRSYANQLIKEYGQTIYADAARLTLAKVDVTHDKYDKAREALEYVANHSRMIALRQVAKIRIARLFAAEKAYDRALAELTKVDDVAYMPVVNELKGDIYAATGKYQQAMNSYKEAITEVRTNGMGNLFLEMKTNELAALTQSMGDDSNRLLSTLAAGKEVRGETERRTAAYASVHEDSSTASARQSSDAVEVRKKSNPQAA</sequence>
<dbReference type="Gene3D" id="1.25.40.10">
    <property type="entry name" value="Tetratricopeptide repeat domain"/>
    <property type="match status" value="1"/>
</dbReference>
<organism evidence="12 13">
    <name type="scientific">Legionella lansingensis</name>
    <dbReference type="NCBI Taxonomy" id="45067"/>
    <lineage>
        <taxon>Bacteria</taxon>
        <taxon>Pseudomonadati</taxon>
        <taxon>Pseudomonadota</taxon>
        <taxon>Gammaproteobacteria</taxon>
        <taxon>Legionellales</taxon>
        <taxon>Legionellaceae</taxon>
        <taxon>Legionella</taxon>
    </lineage>
</organism>
<evidence type="ECO:0000256" key="1">
    <source>
        <dbReference type="ARBA" id="ARBA00004401"/>
    </source>
</evidence>
<dbReference type="OrthoDB" id="9789675at2"/>
<reference evidence="12 13" key="1">
    <citation type="submission" date="2015-11" db="EMBL/GenBank/DDBJ databases">
        <title>Genomic analysis of 38 Legionella species identifies large and diverse effector repertoires.</title>
        <authorList>
            <person name="Burstein D."/>
            <person name="Amaro F."/>
            <person name="Zusman T."/>
            <person name="Lifshitz Z."/>
            <person name="Cohen O."/>
            <person name="Gilbert J.A."/>
            <person name="Pupko T."/>
            <person name="Shuman H.A."/>
            <person name="Segal G."/>
        </authorList>
    </citation>
    <scope>NUCLEOTIDE SEQUENCE [LARGE SCALE GENOMIC DNA]</scope>
    <source>
        <strain evidence="12 13">ATCC 49751</strain>
    </source>
</reference>
<name>A0A0W0VSP4_9GAMM</name>
<keyword evidence="2" id="KW-1003">Cell membrane</keyword>
<feature type="transmembrane region" description="Helical" evidence="10">
    <location>
        <begin position="21"/>
        <end position="42"/>
    </location>
</feature>
<evidence type="ECO:0000256" key="2">
    <source>
        <dbReference type="ARBA" id="ARBA00022475"/>
    </source>
</evidence>
<gene>
    <name evidence="12" type="ORF">Llan_0934</name>
</gene>
<dbReference type="InterPro" id="IPR011990">
    <property type="entry name" value="TPR-like_helical_dom_sf"/>
</dbReference>
<dbReference type="PANTHER" id="PTHR38035">
    <property type="entry name" value="UPF0070 PROTEIN YFGM"/>
    <property type="match status" value="1"/>
</dbReference>
<feature type="compositionally biased region" description="Basic and acidic residues" evidence="9">
    <location>
        <begin position="232"/>
        <end position="249"/>
    </location>
</feature>
<dbReference type="eggNOG" id="COG2976">
    <property type="taxonomic scope" value="Bacteria"/>
</dbReference>
<dbReference type="Pfam" id="PF09976">
    <property type="entry name" value="TPR_21"/>
    <property type="match status" value="1"/>
</dbReference>
<feature type="domain" description="Ancillary SecYEG translocon subunit/Cell division coordinator CpoB TPR" evidence="11">
    <location>
        <begin position="15"/>
        <end position="208"/>
    </location>
</feature>
<dbReference type="GO" id="GO:0044877">
    <property type="term" value="F:protein-containing complex binding"/>
    <property type="evidence" value="ECO:0007669"/>
    <property type="project" value="InterPro"/>
</dbReference>
<dbReference type="InterPro" id="IPR026039">
    <property type="entry name" value="YfgM"/>
</dbReference>
<evidence type="ECO:0000256" key="4">
    <source>
        <dbReference type="ARBA" id="ARBA00022989"/>
    </source>
</evidence>
<evidence type="ECO:0000256" key="10">
    <source>
        <dbReference type="SAM" id="Phobius"/>
    </source>
</evidence>
<dbReference type="PATRIC" id="fig|45067.4.peg.966"/>
<protein>
    <recommendedName>
        <fullName evidence="8">Ancillary SecYEG translocon subunit</fullName>
    </recommendedName>
</protein>
<dbReference type="Proteomes" id="UP000054869">
    <property type="component" value="Unassembled WGS sequence"/>
</dbReference>
<keyword evidence="4 10" id="KW-1133">Transmembrane helix</keyword>
<dbReference type="EMBL" id="LNYI01000017">
    <property type="protein sequence ID" value="KTD23096.1"/>
    <property type="molecule type" value="Genomic_DNA"/>
</dbReference>
<evidence type="ECO:0000256" key="6">
    <source>
        <dbReference type="ARBA" id="ARBA00023186"/>
    </source>
</evidence>
<keyword evidence="5 10" id="KW-0472">Membrane</keyword>
<dbReference type="STRING" id="45067.Llan_0934"/>
<feature type="compositionally biased region" description="Polar residues" evidence="9">
    <location>
        <begin position="250"/>
        <end position="259"/>
    </location>
</feature>
<proteinExistence type="inferred from homology"/>
<dbReference type="SUPFAM" id="SSF48452">
    <property type="entry name" value="TPR-like"/>
    <property type="match status" value="1"/>
</dbReference>
<dbReference type="GO" id="GO:0005886">
    <property type="term" value="C:plasma membrane"/>
    <property type="evidence" value="ECO:0007669"/>
    <property type="project" value="UniProtKB-SubCell"/>
</dbReference>
<dbReference type="PANTHER" id="PTHR38035:SF1">
    <property type="entry name" value="ANCILLARY SECYEG TRANSLOCON SUBUNIT"/>
    <property type="match status" value="1"/>
</dbReference>
<dbReference type="InterPro" id="IPR018704">
    <property type="entry name" value="SecYEG/CpoB_TPR"/>
</dbReference>
<evidence type="ECO:0000256" key="7">
    <source>
        <dbReference type="ARBA" id="ARBA00024197"/>
    </source>
</evidence>